<accession>A0A5B9QWD7</accession>
<dbReference type="AlphaFoldDB" id="A0A5B9QWD7"/>
<reference evidence="7 8" key="1">
    <citation type="submission" date="2019-08" db="EMBL/GenBank/DDBJ databases">
        <title>Deep-cultivation of Planctomycetes and their phenomic and genomic characterization uncovers novel biology.</title>
        <authorList>
            <person name="Wiegand S."/>
            <person name="Jogler M."/>
            <person name="Boedeker C."/>
            <person name="Pinto D."/>
            <person name="Vollmers J."/>
            <person name="Rivas-Marin E."/>
            <person name="Kohn T."/>
            <person name="Peeters S.H."/>
            <person name="Heuer A."/>
            <person name="Rast P."/>
            <person name="Oberbeckmann S."/>
            <person name="Bunk B."/>
            <person name="Jeske O."/>
            <person name="Meyerdierks A."/>
            <person name="Storesund J.E."/>
            <person name="Kallscheuer N."/>
            <person name="Luecker S."/>
            <person name="Lage O.M."/>
            <person name="Pohl T."/>
            <person name="Merkel B.J."/>
            <person name="Hornburger P."/>
            <person name="Mueller R.-W."/>
            <person name="Bruemmer F."/>
            <person name="Labrenz M."/>
            <person name="Spormann A.M."/>
            <person name="Op den Camp H."/>
            <person name="Overmann J."/>
            <person name="Amann R."/>
            <person name="Jetten M.S.M."/>
            <person name="Mascher T."/>
            <person name="Medema M.H."/>
            <person name="Devos D.P."/>
            <person name="Kaster A.-K."/>
            <person name="Ovreas L."/>
            <person name="Rohde M."/>
            <person name="Galperin M.Y."/>
            <person name="Jogler C."/>
        </authorList>
    </citation>
    <scope>NUCLEOTIDE SEQUENCE [LARGE SCALE GENOMIC DNA]</scope>
    <source>
        <strain evidence="7 8">UC8</strain>
    </source>
</reference>
<evidence type="ECO:0000256" key="3">
    <source>
        <dbReference type="ARBA" id="ARBA00022448"/>
    </source>
</evidence>
<proteinExistence type="inferred from homology"/>
<name>A0A5B9QWD7_9BACT</name>
<dbReference type="SUPFAM" id="SSF53807">
    <property type="entry name" value="Helical backbone' metal receptor"/>
    <property type="match status" value="1"/>
</dbReference>
<keyword evidence="5" id="KW-0732">Signal</keyword>
<dbReference type="EMBL" id="CP042914">
    <property type="protein sequence ID" value="QEG43358.1"/>
    <property type="molecule type" value="Genomic_DNA"/>
</dbReference>
<evidence type="ECO:0000256" key="5">
    <source>
        <dbReference type="ARBA" id="ARBA00022729"/>
    </source>
</evidence>
<keyword evidence="4" id="KW-0479">Metal-binding</keyword>
<dbReference type="GO" id="GO:0046872">
    <property type="term" value="F:metal ion binding"/>
    <property type="evidence" value="ECO:0007669"/>
    <property type="project" value="UniProtKB-KW"/>
</dbReference>
<organism evidence="7 8">
    <name type="scientific">Roseimaritima ulvae</name>
    <dbReference type="NCBI Taxonomy" id="980254"/>
    <lineage>
        <taxon>Bacteria</taxon>
        <taxon>Pseudomonadati</taxon>
        <taxon>Planctomycetota</taxon>
        <taxon>Planctomycetia</taxon>
        <taxon>Pirellulales</taxon>
        <taxon>Pirellulaceae</taxon>
        <taxon>Roseimaritima</taxon>
    </lineage>
</organism>
<dbReference type="InterPro" id="IPR006127">
    <property type="entry name" value="ZnuA-like"/>
</dbReference>
<dbReference type="Proteomes" id="UP000325286">
    <property type="component" value="Chromosome"/>
</dbReference>
<dbReference type="InterPro" id="IPR050492">
    <property type="entry name" value="Bact_metal-bind_prot9"/>
</dbReference>
<dbReference type="PRINTS" id="PR00690">
    <property type="entry name" value="ADHESNFAMILY"/>
</dbReference>
<sequence length="334" mass="35954">MDRMRNFLVIGQQLAIWSVAWVACLGCNGPASQTEGPAAELDYPIKVTATVGMVADIVRQVGGEQVAVTQICGPGVDPHLYKVTRDDAQTLSNADMIFYSGLMLEGKMSDTLVKMARRRPVIAVTEAIDESVLLEPEEMQGHYDPHVWMDVSAWAQCVTAVADALAEFDPAHAAEYEQRAAEYRTQLQALHQYGQEAISTIPADSRVLVTSHDAFNYMGRAYGLDVQGVQGLSTESEAGLQRVNELVDMLVKQDVHAVFIESSVPRKSIDALVEGAQAQGHQVTIGGELYSDAMGKAGTYEGTYIGMLDHNITTVTRALGGQAPAGGLNGKLSP</sequence>
<comment type="similarity">
    <text evidence="2 6">Belongs to the bacterial solute-binding protein 9 family.</text>
</comment>
<dbReference type="PANTHER" id="PTHR42953">
    <property type="entry name" value="HIGH-AFFINITY ZINC UPTAKE SYSTEM PROTEIN ZNUA-RELATED"/>
    <property type="match status" value="1"/>
</dbReference>
<dbReference type="PRINTS" id="PR00691">
    <property type="entry name" value="ADHESINB"/>
</dbReference>
<dbReference type="InterPro" id="IPR006128">
    <property type="entry name" value="Lipoprotein_PsaA-like"/>
</dbReference>
<evidence type="ECO:0000256" key="4">
    <source>
        <dbReference type="ARBA" id="ARBA00022723"/>
    </source>
</evidence>
<dbReference type="GO" id="GO:0007155">
    <property type="term" value="P:cell adhesion"/>
    <property type="evidence" value="ECO:0007669"/>
    <property type="project" value="InterPro"/>
</dbReference>
<keyword evidence="3 6" id="KW-0813">Transport</keyword>
<evidence type="ECO:0000313" key="8">
    <source>
        <dbReference type="Proteomes" id="UP000325286"/>
    </source>
</evidence>
<comment type="subcellular location">
    <subcellularLocation>
        <location evidence="1">Cell envelope</location>
    </subcellularLocation>
</comment>
<dbReference type="InterPro" id="IPR006129">
    <property type="entry name" value="AdhesinB"/>
</dbReference>
<keyword evidence="8" id="KW-1185">Reference proteome</keyword>
<evidence type="ECO:0000256" key="1">
    <source>
        <dbReference type="ARBA" id="ARBA00004196"/>
    </source>
</evidence>
<evidence type="ECO:0000256" key="2">
    <source>
        <dbReference type="ARBA" id="ARBA00011028"/>
    </source>
</evidence>
<dbReference type="PROSITE" id="PS51257">
    <property type="entry name" value="PROKAR_LIPOPROTEIN"/>
    <property type="match status" value="1"/>
</dbReference>
<evidence type="ECO:0000256" key="6">
    <source>
        <dbReference type="RuleBase" id="RU003512"/>
    </source>
</evidence>
<dbReference type="KEGG" id="rul:UC8_54050"/>
<protein>
    <submittedName>
        <fullName evidence="7">Periplasmic zinc-binding protein TroA</fullName>
    </submittedName>
</protein>
<dbReference type="Pfam" id="PF01297">
    <property type="entry name" value="ZnuA"/>
    <property type="match status" value="1"/>
</dbReference>
<dbReference type="PANTHER" id="PTHR42953:SF1">
    <property type="entry name" value="METAL-BINDING PROTEIN HI_0362-RELATED"/>
    <property type="match status" value="1"/>
</dbReference>
<evidence type="ECO:0000313" key="7">
    <source>
        <dbReference type="EMBL" id="QEG43358.1"/>
    </source>
</evidence>
<dbReference type="GO" id="GO:0030001">
    <property type="term" value="P:metal ion transport"/>
    <property type="evidence" value="ECO:0007669"/>
    <property type="project" value="InterPro"/>
</dbReference>
<dbReference type="GO" id="GO:0030313">
    <property type="term" value="C:cell envelope"/>
    <property type="evidence" value="ECO:0007669"/>
    <property type="project" value="UniProtKB-SubCell"/>
</dbReference>
<dbReference type="Gene3D" id="3.40.50.1980">
    <property type="entry name" value="Nitrogenase molybdenum iron protein domain"/>
    <property type="match status" value="2"/>
</dbReference>
<gene>
    <name evidence="7" type="primary">troA</name>
    <name evidence="7" type="ORF">UC8_54050</name>
</gene>